<comment type="caution">
    <text evidence="2">The sequence shown here is derived from an EMBL/GenBank/DDBJ whole genome shotgun (WGS) entry which is preliminary data.</text>
</comment>
<sequence>MPFFLLAFSFLLNSNFILYFYYQQKYKNWNNLSFLTFPLLIMIILYNLNNKTDKNFYALSYRANMRENYINYTQTKIIDYCLI</sequence>
<protein>
    <submittedName>
        <fullName evidence="2">Uncharacterized protein</fullName>
    </submittedName>
</protein>
<reference evidence="2" key="1">
    <citation type="submission" date="2021-09" db="EMBL/GenBank/DDBJ databases">
        <authorList>
            <consortium name="AG Swart"/>
            <person name="Singh M."/>
            <person name="Singh A."/>
            <person name="Seah K."/>
            <person name="Emmerich C."/>
        </authorList>
    </citation>
    <scope>NUCLEOTIDE SEQUENCE</scope>
    <source>
        <strain evidence="2">ATCC30299</strain>
    </source>
</reference>
<keyword evidence="3" id="KW-1185">Reference proteome</keyword>
<dbReference type="Proteomes" id="UP001162131">
    <property type="component" value="Unassembled WGS sequence"/>
</dbReference>
<organism evidence="2 3">
    <name type="scientific">Blepharisma stoltei</name>
    <dbReference type="NCBI Taxonomy" id="1481888"/>
    <lineage>
        <taxon>Eukaryota</taxon>
        <taxon>Sar</taxon>
        <taxon>Alveolata</taxon>
        <taxon>Ciliophora</taxon>
        <taxon>Postciliodesmatophora</taxon>
        <taxon>Heterotrichea</taxon>
        <taxon>Heterotrichida</taxon>
        <taxon>Blepharismidae</taxon>
        <taxon>Blepharisma</taxon>
    </lineage>
</organism>
<evidence type="ECO:0000313" key="3">
    <source>
        <dbReference type="Proteomes" id="UP001162131"/>
    </source>
</evidence>
<accession>A0AAU9JHP6</accession>
<dbReference type="AlphaFoldDB" id="A0AAU9JHP6"/>
<name>A0AAU9JHP6_9CILI</name>
<evidence type="ECO:0000313" key="2">
    <source>
        <dbReference type="EMBL" id="CAG9323959.1"/>
    </source>
</evidence>
<proteinExistence type="predicted"/>
<gene>
    <name evidence="2" type="ORF">BSTOLATCC_MIC34989</name>
</gene>
<feature type="transmembrane region" description="Helical" evidence="1">
    <location>
        <begin position="32"/>
        <end position="48"/>
    </location>
</feature>
<evidence type="ECO:0000256" key="1">
    <source>
        <dbReference type="SAM" id="Phobius"/>
    </source>
</evidence>
<keyword evidence="1" id="KW-1133">Transmembrane helix</keyword>
<dbReference type="EMBL" id="CAJZBQ010000035">
    <property type="protein sequence ID" value="CAG9323959.1"/>
    <property type="molecule type" value="Genomic_DNA"/>
</dbReference>
<keyword evidence="1" id="KW-0472">Membrane</keyword>
<keyword evidence="1" id="KW-0812">Transmembrane</keyword>